<feature type="transmembrane region" description="Helical" evidence="1">
    <location>
        <begin position="20"/>
        <end position="37"/>
    </location>
</feature>
<accession>A0A2S2RAT7</accession>
<sequence length="369" mass="43241">MPKYRSSNSSRVKCINKLPLFMGFVVGILSVFTYYLFMNYDNKKLVSASVKQENFDQINFNSNTNNYYRIDLTKANIIHNTSLLCLIFINDIDSLLVQQNVWLDKCGNSKIYVSKQKHMYIGHVLTETYSPHPWKYYCQTLLHLHKKYNYNTIKYDWIFLAKDNIWLIYENLMHLISLININKYNHNYYAGQYVNGAINVNAGLLLSANTLAALFHLLSNMDACNEDGSINENQMLNFYIRKLSNAIPISNMDSFGCTLFHSTNLTEAFNIKSLRPKILNKCISRFAITFQLGLSPNYYAMFYKYALYKVRLVTKQDLMYNSKSILPAPSPEDEDIWRIEALYELNIDPSNMSQTDFFYYWSKHRQIIL</sequence>
<dbReference type="EMBL" id="GGMS01017906">
    <property type="protein sequence ID" value="MBY87109.1"/>
    <property type="molecule type" value="Transcribed_RNA"/>
</dbReference>
<gene>
    <name evidence="2" type="primary">C1galt1c1</name>
    <name evidence="4" type="synonym">LOC112686531</name>
    <name evidence="2" type="ORF">g.91459</name>
</gene>
<evidence type="ECO:0000313" key="4">
    <source>
        <dbReference type="RefSeq" id="XP_025414657.1"/>
    </source>
</evidence>
<keyword evidence="1" id="KW-1133">Transmembrane helix</keyword>
<dbReference type="Gene3D" id="3.90.550.50">
    <property type="match status" value="1"/>
</dbReference>
<keyword evidence="3" id="KW-1185">Reference proteome</keyword>
<keyword evidence="1" id="KW-0812">Transmembrane</keyword>
<reference evidence="2" key="1">
    <citation type="submission" date="2018-04" db="EMBL/GenBank/DDBJ databases">
        <title>Transcriptome assembly of Sipha flava.</title>
        <authorList>
            <person name="Scully E.D."/>
            <person name="Geib S.M."/>
            <person name="Palmer N.A."/>
            <person name="Koch K."/>
            <person name="Bradshaw J."/>
            <person name="Heng-Moss T."/>
            <person name="Sarath G."/>
        </authorList>
    </citation>
    <scope>NUCLEOTIDE SEQUENCE</scope>
</reference>
<dbReference type="Proteomes" id="UP000694846">
    <property type="component" value="Unplaced"/>
</dbReference>
<evidence type="ECO:0000313" key="2">
    <source>
        <dbReference type="EMBL" id="MBY87109.1"/>
    </source>
</evidence>
<proteinExistence type="predicted"/>
<name>A0A2S2RAT7_9HEMI</name>
<keyword evidence="1" id="KW-0472">Membrane</keyword>
<reference evidence="4" key="2">
    <citation type="submission" date="2025-04" db="UniProtKB">
        <authorList>
            <consortium name="RefSeq"/>
        </authorList>
    </citation>
    <scope>IDENTIFICATION</scope>
    <source>
        <tissue evidence="4">Whole body</tissue>
    </source>
</reference>
<dbReference type="AlphaFoldDB" id="A0A2S2RAT7"/>
<evidence type="ECO:0000313" key="3">
    <source>
        <dbReference type="Proteomes" id="UP000694846"/>
    </source>
</evidence>
<dbReference type="RefSeq" id="XP_025414657.1">
    <property type="nucleotide sequence ID" value="XM_025558872.1"/>
</dbReference>
<organism evidence="2">
    <name type="scientific">Sipha flava</name>
    <name type="common">yellow sugarcane aphid</name>
    <dbReference type="NCBI Taxonomy" id="143950"/>
    <lineage>
        <taxon>Eukaryota</taxon>
        <taxon>Metazoa</taxon>
        <taxon>Ecdysozoa</taxon>
        <taxon>Arthropoda</taxon>
        <taxon>Hexapoda</taxon>
        <taxon>Insecta</taxon>
        <taxon>Pterygota</taxon>
        <taxon>Neoptera</taxon>
        <taxon>Paraneoptera</taxon>
        <taxon>Hemiptera</taxon>
        <taxon>Sternorrhyncha</taxon>
        <taxon>Aphidomorpha</taxon>
        <taxon>Aphidoidea</taxon>
        <taxon>Aphididae</taxon>
        <taxon>Sipha</taxon>
    </lineage>
</organism>
<dbReference type="OrthoDB" id="6573458at2759"/>
<evidence type="ECO:0000256" key="1">
    <source>
        <dbReference type="SAM" id="Phobius"/>
    </source>
</evidence>
<protein>
    <submittedName>
        <fullName evidence="2">C1GALT1-specific chaperone 1</fullName>
    </submittedName>
    <submittedName>
        <fullName evidence="4">Uncharacterized protein LOC112686531</fullName>
    </submittedName>
</protein>